<evidence type="ECO:0000313" key="10">
    <source>
        <dbReference type="Proteomes" id="UP001629745"/>
    </source>
</evidence>
<sequence>MDRHERDRRALVAARLAGELADAGVLVVALPWVDNSGVVRTKAVPIDRFERAAAWGVGGSPVFDAYTPDDSIVAGRYAGGPVGDLRLLPDLDRVTILAAQPGWAWAPVDRYTQDGEVHPQDARGVLRRAVAKLDDEGLTAKAAFEIEWVVAEDADDFAPATRGPAYGFTRLAEKSDYLVDLVGALRTQGVRVEQIHPEYASGQFELSVAAEDPLAAADTSTLVRGTIRAITLRHDMQASFSPKVVAGGVGNGGHVHLSLWWDGRNLHSGGDGPCGLTATAEAFTAGILEHLPGLLAVGAPSPASYLRLVPGQWAAPFQACGHENREAALRLITGSTGEEDSASNLEVKVLDLSANPYLCMAGLLFAGMAGIRAGVALPELVDVDPASLTDEERRRRGIRRLPVSLAEATDAFEADAMLTDAFGTELSATIVDVHRAEITRFADASDEEIVAALRWAF</sequence>
<dbReference type="InterPro" id="IPR014746">
    <property type="entry name" value="Gln_synth/guanido_kin_cat_dom"/>
</dbReference>
<evidence type="ECO:0000256" key="3">
    <source>
        <dbReference type="ARBA" id="ARBA00022741"/>
    </source>
</evidence>
<dbReference type="Pfam" id="PF00120">
    <property type="entry name" value="Gln-synt_C"/>
    <property type="match status" value="1"/>
</dbReference>
<evidence type="ECO:0000256" key="2">
    <source>
        <dbReference type="ARBA" id="ARBA00022598"/>
    </source>
</evidence>
<accession>A0ABW9FCM5</accession>
<keyword evidence="3" id="KW-0547">Nucleotide-binding</keyword>
<keyword evidence="2 9" id="KW-0436">Ligase</keyword>
<evidence type="ECO:0000259" key="7">
    <source>
        <dbReference type="PROSITE" id="PS51986"/>
    </source>
</evidence>
<dbReference type="SUPFAM" id="SSF54368">
    <property type="entry name" value="Glutamine synthetase, N-terminal domain"/>
    <property type="match status" value="1"/>
</dbReference>
<dbReference type="PROSITE" id="PS51986">
    <property type="entry name" value="GS_BETA_GRASP"/>
    <property type="match status" value="1"/>
</dbReference>
<gene>
    <name evidence="9" type="ORF">ABEU20_001635</name>
</gene>
<dbReference type="InterPro" id="IPR036651">
    <property type="entry name" value="Gln_synt_N_sf"/>
</dbReference>
<dbReference type="EMBL" id="JBDLNV010000002">
    <property type="protein sequence ID" value="MFM1723074.1"/>
    <property type="molecule type" value="Genomic_DNA"/>
</dbReference>
<comment type="similarity">
    <text evidence="1 5 6">Belongs to the glutamine synthetase family.</text>
</comment>
<evidence type="ECO:0000313" key="9">
    <source>
        <dbReference type="EMBL" id="MFM1723074.1"/>
    </source>
</evidence>
<proteinExistence type="inferred from homology"/>
<dbReference type="SUPFAM" id="SSF55931">
    <property type="entry name" value="Glutamine synthetase/guanido kinase"/>
    <property type="match status" value="1"/>
</dbReference>
<name>A0ABW9FCM5_9NOCA</name>
<evidence type="ECO:0000256" key="5">
    <source>
        <dbReference type="PROSITE-ProRule" id="PRU01330"/>
    </source>
</evidence>
<dbReference type="GO" id="GO:0016874">
    <property type="term" value="F:ligase activity"/>
    <property type="evidence" value="ECO:0007669"/>
    <property type="project" value="UniProtKB-KW"/>
</dbReference>
<dbReference type="InterPro" id="IPR008147">
    <property type="entry name" value="Gln_synt_N"/>
</dbReference>
<dbReference type="RefSeq" id="WP_420163639.1">
    <property type="nucleotide sequence ID" value="NZ_JBDLNV010000002.1"/>
</dbReference>
<evidence type="ECO:0000256" key="4">
    <source>
        <dbReference type="ARBA" id="ARBA00022840"/>
    </source>
</evidence>
<dbReference type="PANTHER" id="PTHR43785:SF12">
    <property type="entry name" value="TYPE-1 GLUTAMINE SYNTHETASE 2"/>
    <property type="match status" value="1"/>
</dbReference>
<reference evidence="9 10" key="1">
    <citation type="submission" date="2023-11" db="EMBL/GenBank/DDBJ databases">
        <authorList>
            <person name="Val-Calvo J."/>
            <person name="Scortti M."/>
            <person name="Vazquez-Boland J."/>
        </authorList>
    </citation>
    <scope>NUCLEOTIDE SEQUENCE [LARGE SCALE GENOMIC DNA]</scope>
    <source>
        <strain evidence="9 10">PAM 2766</strain>
    </source>
</reference>
<dbReference type="PANTHER" id="PTHR43785">
    <property type="entry name" value="GAMMA-GLUTAMYLPUTRESCINE SYNTHETASE"/>
    <property type="match status" value="1"/>
</dbReference>
<organism evidence="9 10">
    <name type="scientific">Rhodococcus parequi</name>
    <dbReference type="NCBI Taxonomy" id="3137122"/>
    <lineage>
        <taxon>Bacteria</taxon>
        <taxon>Bacillati</taxon>
        <taxon>Actinomycetota</taxon>
        <taxon>Actinomycetes</taxon>
        <taxon>Mycobacteriales</taxon>
        <taxon>Nocardiaceae</taxon>
        <taxon>Rhodococcus</taxon>
    </lineage>
</organism>
<dbReference type="Gene3D" id="3.30.590.10">
    <property type="entry name" value="Glutamine synthetase/guanido kinase, catalytic domain"/>
    <property type="match status" value="1"/>
</dbReference>
<evidence type="ECO:0000259" key="8">
    <source>
        <dbReference type="PROSITE" id="PS51987"/>
    </source>
</evidence>
<comment type="caution">
    <text evidence="9">The sequence shown here is derived from an EMBL/GenBank/DDBJ whole genome shotgun (WGS) entry which is preliminary data.</text>
</comment>
<dbReference type="SMART" id="SM01230">
    <property type="entry name" value="Gln-synt_C"/>
    <property type="match status" value="1"/>
</dbReference>
<protein>
    <submittedName>
        <fullName evidence="9">Glutamine synthetase family protein</fullName>
        <ecNumber evidence="9">6.3.1.-</ecNumber>
    </submittedName>
</protein>
<feature type="domain" description="GS catalytic" evidence="8">
    <location>
        <begin position="122"/>
        <end position="457"/>
    </location>
</feature>
<dbReference type="Proteomes" id="UP001629745">
    <property type="component" value="Unassembled WGS sequence"/>
</dbReference>
<dbReference type="Gene3D" id="3.10.20.70">
    <property type="entry name" value="Glutamine synthetase, N-terminal domain"/>
    <property type="match status" value="1"/>
</dbReference>
<dbReference type="EC" id="6.3.1.-" evidence="9"/>
<dbReference type="InterPro" id="IPR008146">
    <property type="entry name" value="Gln_synth_cat_dom"/>
</dbReference>
<feature type="domain" description="GS beta-grasp" evidence="7">
    <location>
        <begin position="23"/>
        <end position="115"/>
    </location>
</feature>
<keyword evidence="4" id="KW-0067">ATP-binding</keyword>
<keyword evidence="10" id="KW-1185">Reference proteome</keyword>
<evidence type="ECO:0000256" key="1">
    <source>
        <dbReference type="ARBA" id="ARBA00009897"/>
    </source>
</evidence>
<evidence type="ECO:0000256" key="6">
    <source>
        <dbReference type="RuleBase" id="RU000384"/>
    </source>
</evidence>
<dbReference type="PROSITE" id="PS51987">
    <property type="entry name" value="GS_CATALYTIC"/>
    <property type="match status" value="1"/>
</dbReference>